<dbReference type="GO" id="GO:0004523">
    <property type="term" value="F:RNA-DNA hybrid ribonuclease activity"/>
    <property type="evidence" value="ECO:0007669"/>
    <property type="project" value="InterPro"/>
</dbReference>
<feature type="domain" description="RNase H type-1" evidence="1">
    <location>
        <begin position="93"/>
        <end position="225"/>
    </location>
</feature>
<dbReference type="InterPro" id="IPR044730">
    <property type="entry name" value="RNase_H-like_dom_plant"/>
</dbReference>
<dbReference type="EMBL" id="CP144754">
    <property type="protein sequence ID" value="WVZ95969.1"/>
    <property type="molecule type" value="Genomic_DNA"/>
</dbReference>
<dbReference type="InterPro" id="IPR036397">
    <property type="entry name" value="RNaseH_sf"/>
</dbReference>
<dbReference type="PROSITE" id="PS50879">
    <property type="entry name" value="RNASE_H_1"/>
    <property type="match status" value="1"/>
</dbReference>
<evidence type="ECO:0000313" key="3">
    <source>
        <dbReference type="EMBL" id="WVZ96106.1"/>
    </source>
</evidence>
<name>A0AAQ3UP97_PASNO</name>
<protein>
    <recommendedName>
        <fullName evidence="1">RNase H type-1 domain-containing protein</fullName>
    </recommendedName>
</protein>
<evidence type="ECO:0000313" key="2">
    <source>
        <dbReference type="EMBL" id="WVZ95969.1"/>
    </source>
</evidence>
<dbReference type="AlphaFoldDB" id="A0AAQ3UP97"/>
<dbReference type="Pfam" id="PF13456">
    <property type="entry name" value="RVT_3"/>
    <property type="match status" value="1"/>
</dbReference>
<reference evidence="2 4" key="1">
    <citation type="submission" date="2024-02" db="EMBL/GenBank/DDBJ databases">
        <title>High-quality chromosome-scale genome assembly of Pensacola bahiagrass (Paspalum notatum Flugge var. saurae).</title>
        <authorList>
            <person name="Vega J.M."/>
            <person name="Podio M."/>
            <person name="Orjuela J."/>
            <person name="Siena L.A."/>
            <person name="Pessino S.C."/>
            <person name="Combes M.C."/>
            <person name="Mariac C."/>
            <person name="Albertini E."/>
            <person name="Pupilli F."/>
            <person name="Ortiz J.P.A."/>
            <person name="Leblanc O."/>
        </authorList>
    </citation>
    <scope>NUCLEOTIDE SEQUENCE [LARGE SCALE GENOMIC DNA]</scope>
    <source>
        <strain evidence="2">R1</strain>
        <tissue evidence="2">Leaf</tissue>
    </source>
</reference>
<dbReference type="SUPFAM" id="SSF53098">
    <property type="entry name" value="Ribonuclease H-like"/>
    <property type="match status" value="1"/>
</dbReference>
<dbReference type="InterPro" id="IPR002156">
    <property type="entry name" value="RNaseH_domain"/>
</dbReference>
<accession>A0AAQ3UP97</accession>
<dbReference type="Proteomes" id="UP001341281">
    <property type="component" value="Chromosome 10"/>
</dbReference>
<dbReference type="EMBL" id="CP144754">
    <property type="protein sequence ID" value="WVZ96106.1"/>
    <property type="molecule type" value="Genomic_DNA"/>
</dbReference>
<dbReference type="GO" id="GO:0003676">
    <property type="term" value="F:nucleic acid binding"/>
    <property type="evidence" value="ECO:0007669"/>
    <property type="project" value="InterPro"/>
</dbReference>
<gene>
    <name evidence="2" type="ORF">U9M48_041666</name>
    <name evidence="3" type="ORF">U9M48_041787</name>
</gene>
<proteinExistence type="predicted"/>
<dbReference type="PANTHER" id="PTHR47074:SF70">
    <property type="entry name" value="OS07G0513450 PROTEIN"/>
    <property type="match status" value="1"/>
</dbReference>
<dbReference type="InterPro" id="IPR052929">
    <property type="entry name" value="RNase_H-like_EbsB-rel"/>
</dbReference>
<organism evidence="2 4">
    <name type="scientific">Paspalum notatum var. saurae</name>
    <dbReference type="NCBI Taxonomy" id="547442"/>
    <lineage>
        <taxon>Eukaryota</taxon>
        <taxon>Viridiplantae</taxon>
        <taxon>Streptophyta</taxon>
        <taxon>Embryophyta</taxon>
        <taxon>Tracheophyta</taxon>
        <taxon>Spermatophyta</taxon>
        <taxon>Magnoliopsida</taxon>
        <taxon>Liliopsida</taxon>
        <taxon>Poales</taxon>
        <taxon>Poaceae</taxon>
        <taxon>PACMAD clade</taxon>
        <taxon>Panicoideae</taxon>
        <taxon>Andropogonodae</taxon>
        <taxon>Paspaleae</taxon>
        <taxon>Paspalinae</taxon>
        <taxon>Paspalum</taxon>
    </lineage>
</organism>
<keyword evidence="4" id="KW-1185">Reference proteome</keyword>
<evidence type="ECO:0000259" key="1">
    <source>
        <dbReference type="PROSITE" id="PS50879"/>
    </source>
</evidence>
<evidence type="ECO:0000313" key="4">
    <source>
        <dbReference type="Proteomes" id="UP001341281"/>
    </source>
</evidence>
<dbReference type="PANTHER" id="PTHR47074">
    <property type="entry name" value="BNAC02G40300D PROTEIN"/>
    <property type="match status" value="1"/>
</dbReference>
<sequence>MDLEHIRTRLLLATSANQMVKMVLDLKEEDLRRTVGLLWSWWEARNKANVGENRKSTTDVVYRAARLANEACHLEKASENQPRKEPKRWSRPPVDQLKINCDGAFLASMKTGGWGFVIRDHDGHGVLAGAGRLEGVTDVLCAESHACLAALDAAMEHGISRVIVETDSASLVEGLKTNAFGQAPCGVILKEIKELCRLHFDSVEVMHAPRSCNRCAHKLAKLGISRDPDQSIVWSDPLPDSVSVFVLGDLRDQDGE</sequence>
<dbReference type="InterPro" id="IPR012337">
    <property type="entry name" value="RNaseH-like_sf"/>
</dbReference>
<dbReference type="Gene3D" id="3.30.420.10">
    <property type="entry name" value="Ribonuclease H-like superfamily/Ribonuclease H"/>
    <property type="match status" value="1"/>
</dbReference>
<dbReference type="CDD" id="cd06222">
    <property type="entry name" value="RNase_H_like"/>
    <property type="match status" value="1"/>
</dbReference>